<dbReference type="EnsemblMetazoa" id="CJA32169.1">
    <property type="protein sequence ID" value="CJA32169.1"/>
    <property type="gene ID" value="WBGene00208016"/>
</dbReference>
<sequence>VCAILSKKRKRPKFGVIQVIPFQCSSCKTSQTESTAHCGDCGPILGSTVLEQDWKNKTPTKNVLTTTIIPFAPTSTVYRMETDLSVLGKPGYSENNNHIQHHVKVKSGTVIFEIKAKWLV</sequence>
<name>A0A8R1ECR8_CAEJA</name>
<dbReference type="InterPro" id="IPR057131">
    <property type="entry name" value="Fn3_nem"/>
</dbReference>
<dbReference type="Proteomes" id="UP000005237">
    <property type="component" value="Unassembled WGS sequence"/>
</dbReference>
<keyword evidence="3" id="KW-1185">Reference proteome</keyword>
<evidence type="ECO:0000313" key="3">
    <source>
        <dbReference type="Proteomes" id="UP000005237"/>
    </source>
</evidence>
<feature type="domain" description="Fibronectin type-III" evidence="1">
    <location>
        <begin position="1"/>
        <end position="43"/>
    </location>
</feature>
<reference evidence="2" key="2">
    <citation type="submission" date="2022-06" db="UniProtKB">
        <authorList>
            <consortium name="EnsemblMetazoa"/>
        </authorList>
    </citation>
    <scope>IDENTIFICATION</scope>
    <source>
        <strain evidence="2">DF5081</strain>
    </source>
</reference>
<organism evidence="2 3">
    <name type="scientific">Caenorhabditis japonica</name>
    <dbReference type="NCBI Taxonomy" id="281687"/>
    <lineage>
        <taxon>Eukaryota</taxon>
        <taxon>Metazoa</taxon>
        <taxon>Ecdysozoa</taxon>
        <taxon>Nematoda</taxon>
        <taxon>Chromadorea</taxon>
        <taxon>Rhabditida</taxon>
        <taxon>Rhabditina</taxon>
        <taxon>Rhabditomorpha</taxon>
        <taxon>Rhabditoidea</taxon>
        <taxon>Rhabditidae</taxon>
        <taxon>Peloderinae</taxon>
        <taxon>Caenorhabditis</taxon>
    </lineage>
</organism>
<proteinExistence type="predicted"/>
<evidence type="ECO:0000259" key="1">
    <source>
        <dbReference type="Pfam" id="PF24221"/>
    </source>
</evidence>
<accession>A0A8R1ECR8</accession>
<evidence type="ECO:0000313" key="2">
    <source>
        <dbReference type="EnsemblMetazoa" id="CJA32169.1"/>
    </source>
</evidence>
<dbReference type="AlphaFoldDB" id="A0A8R1ECR8"/>
<reference evidence="3" key="1">
    <citation type="submission" date="2010-08" db="EMBL/GenBank/DDBJ databases">
        <authorList>
            <consortium name="Caenorhabditis japonica Sequencing Consortium"/>
            <person name="Wilson R.K."/>
        </authorList>
    </citation>
    <scope>NUCLEOTIDE SEQUENCE [LARGE SCALE GENOMIC DNA]</scope>
    <source>
        <strain evidence="3">DF5081</strain>
    </source>
</reference>
<protein>
    <recommendedName>
        <fullName evidence="1">Fibronectin type-III domain-containing protein</fullName>
    </recommendedName>
</protein>
<dbReference type="Pfam" id="PF24221">
    <property type="entry name" value="Fn3_nematode"/>
    <property type="match status" value="1"/>
</dbReference>